<dbReference type="InterPro" id="IPR003593">
    <property type="entry name" value="AAA+_ATPase"/>
</dbReference>
<dbReference type="InterPro" id="IPR003439">
    <property type="entry name" value="ABC_transporter-like_ATP-bd"/>
</dbReference>
<dbReference type="OrthoDB" id="3943304at2759"/>
<evidence type="ECO:0000256" key="2">
    <source>
        <dbReference type="ARBA" id="ARBA00022741"/>
    </source>
</evidence>
<dbReference type="Pfam" id="PF00005">
    <property type="entry name" value="ABC_tran"/>
    <property type="match status" value="1"/>
</dbReference>
<dbReference type="Proteomes" id="UP000504636">
    <property type="component" value="Unplaced"/>
</dbReference>
<gene>
    <name evidence="5 7" type="ORF">BDZ99DRAFT_540843</name>
</gene>
<evidence type="ECO:0000313" key="6">
    <source>
        <dbReference type="Proteomes" id="UP000504636"/>
    </source>
</evidence>
<reference evidence="5 7" key="1">
    <citation type="journal article" date="2020" name="Stud. Mycol.">
        <title>101 Dothideomycetes genomes: a test case for predicting lifestyles and emergence of pathogens.</title>
        <authorList>
            <person name="Haridas S."/>
            <person name="Albert R."/>
            <person name="Binder M."/>
            <person name="Bloem J."/>
            <person name="Labutti K."/>
            <person name="Salamov A."/>
            <person name="Andreopoulos B."/>
            <person name="Baker S."/>
            <person name="Barry K."/>
            <person name="Bills G."/>
            <person name="Bluhm B."/>
            <person name="Cannon C."/>
            <person name="Castanera R."/>
            <person name="Culley D."/>
            <person name="Daum C."/>
            <person name="Ezra D."/>
            <person name="Gonzalez J."/>
            <person name="Henrissat B."/>
            <person name="Kuo A."/>
            <person name="Liang C."/>
            <person name="Lipzen A."/>
            <person name="Lutzoni F."/>
            <person name="Magnuson J."/>
            <person name="Mondo S."/>
            <person name="Nolan M."/>
            <person name="Ohm R."/>
            <person name="Pangilinan J."/>
            <person name="Park H.-J."/>
            <person name="Ramirez L."/>
            <person name="Alfaro M."/>
            <person name="Sun H."/>
            <person name="Tritt A."/>
            <person name="Yoshinaga Y."/>
            <person name="Zwiers L.-H."/>
            <person name="Turgeon B."/>
            <person name="Goodwin S."/>
            <person name="Spatafora J."/>
            <person name="Crous P."/>
            <person name="Grigoriev I."/>
        </authorList>
    </citation>
    <scope>NUCLEOTIDE SEQUENCE</scope>
    <source>
        <strain evidence="5 7">CBS 304.34</strain>
    </source>
</reference>
<dbReference type="SUPFAM" id="SSF52540">
    <property type="entry name" value="P-loop containing nucleoside triphosphate hydrolases"/>
    <property type="match status" value="1"/>
</dbReference>
<dbReference type="AlphaFoldDB" id="A0A6A6YBK1"/>
<dbReference type="GO" id="GO:0042626">
    <property type="term" value="F:ATPase-coupled transmembrane transporter activity"/>
    <property type="evidence" value="ECO:0007669"/>
    <property type="project" value="TreeGrafter"/>
</dbReference>
<name>A0A6A6YBK1_9PEZI</name>
<accession>A0A6A6YBK1</accession>
<dbReference type="SMART" id="SM00382">
    <property type="entry name" value="AAA"/>
    <property type="match status" value="1"/>
</dbReference>
<dbReference type="Gene3D" id="3.40.50.300">
    <property type="entry name" value="P-loop containing nucleotide triphosphate hydrolases"/>
    <property type="match status" value="2"/>
</dbReference>
<dbReference type="RefSeq" id="XP_033572181.1">
    <property type="nucleotide sequence ID" value="XM_033726724.1"/>
</dbReference>
<dbReference type="GO" id="GO:0016887">
    <property type="term" value="F:ATP hydrolysis activity"/>
    <property type="evidence" value="ECO:0007669"/>
    <property type="project" value="InterPro"/>
</dbReference>
<dbReference type="GO" id="GO:0005524">
    <property type="term" value="F:ATP binding"/>
    <property type="evidence" value="ECO:0007669"/>
    <property type="project" value="UniProtKB-KW"/>
</dbReference>
<dbReference type="InterPro" id="IPR050173">
    <property type="entry name" value="ABC_transporter_C-like"/>
</dbReference>
<dbReference type="PROSITE" id="PS50893">
    <property type="entry name" value="ABC_TRANSPORTER_2"/>
    <property type="match status" value="1"/>
</dbReference>
<reference evidence="7" key="3">
    <citation type="submission" date="2025-04" db="UniProtKB">
        <authorList>
            <consortium name="RefSeq"/>
        </authorList>
    </citation>
    <scope>IDENTIFICATION</scope>
    <source>
        <strain evidence="7">CBS 304.34</strain>
    </source>
</reference>
<dbReference type="GO" id="GO:0000329">
    <property type="term" value="C:fungal-type vacuole membrane"/>
    <property type="evidence" value="ECO:0007669"/>
    <property type="project" value="TreeGrafter"/>
</dbReference>
<organism evidence="5">
    <name type="scientific">Mytilinidion resinicola</name>
    <dbReference type="NCBI Taxonomy" id="574789"/>
    <lineage>
        <taxon>Eukaryota</taxon>
        <taxon>Fungi</taxon>
        <taxon>Dikarya</taxon>
        <taxon>Ascomycota</taxon>
        <taxon>Pezizomycotina</taxon>
        <taxon>Dothideomycetes</taxon>
        <taxon>Pleosporomycetidae</taxon>
        <taxon>Mytilinidiales</taxon>
        <taxon>Mytilinidiaceae</taxon>
        <taxon>Mytilinidion</taxon>
    </lineage>
</organism>
<protein>
    <submittedName>
        <fullName evidence="5 7">P-loop containing nucleoside triphosphate hydrolase protein</fullName>
    </submittedName>
</protein>
<evidence type="ECO:0000256" key="3">
    <source>
        <dbReference type="ARBA" id="ARBA00022840"/>
    </source>
</evidence>
<keyword evidence="6" id="KW-1185">Reference proteome</keyword>
<evidence type="ECO:0000259" key="4">
    <source>
        <dbReference type="PROSITE" id="PS50893"/>
    </source>
</evidence>
<dbReference type="InterPro" id="IPR027417">
    <property type="entry name" value="P-loop_NTPase"/>
</dbReference>
<dbReference type="PANTHER" id="PTHR24223">
    <property type="entry name" value="ATP-BINDING CASSETTE SUB-FAMILY C"/>
    <property type="match status" value="1"/>
</dbReference>
<evidence type="ECO:0000313" key="7">
    <source>
        <dbReference type="RefSeq" id="XP_033572181.1"/>
    </source>
</evidence>
<keyword evidence="1" id="KW-0677">Repeat</keyword>
<keyword evidence="5 7" id="KW-0378">Hydrolase</keyword>
<sequence length="257" mass="28765">MNLPQEALAVTKDVHLPEIWPSKGAVQYEGVSARYAPGMDPVLRNVSFTVNPNERVGIVGRTGAAKSSLALTLLRGLEAESGHTRIDNVDTKEVGLRDLRRRLAIVPQDPTLFAGTLRFNLDPFSEQSDNEMLAALKSRQLVCIARSLLKTPKIVILDETTASIDYNTDLKIQDYVRKLDSTVIITAHRLRTVIDYDRIVVLDGNEVKECDHPWRLLQNKNGIFHGMCKAASNGENLFSLAEAAWHSDRRIRLLNRN</sequence>
<reference evidence="7" key="2">
    <citation type="submission" date="2020-04" db="EMBL/GenBank/DDBJ databases">
        <authorList>
            <consortium name="NCBI Genome Project"/>
        </authorList>
    </citation>
    <scope>NUCLEOTIDE SEQUENCE</scope>
    <source>
        <strain evidence="7">CBS 304.34</strain>
    </source>
</reference>
<feature type="domain" description="ABC transporter" evidence="4">
    <location>
        <begin position="26"/>
        <end position="229"/>
    </location>
</feature>
<keyword evidence="2" id="KW-0547">Nucleotide-binding</keyword>
<dbReference type="GeneID" id="54467617"/>
<dbReference type="PANTHER" id="PTHR24223:SF353">
    <property type="entry name" value="ABC TRANSPORTER ATP-BINDING PROTEIN_PERMEASE VMR1-RELATED"/>
    <property type="match status" value="1"/>
</dbReference>
<proteinExistence type="predicted"/>
<keyword evidence="3" id="KW-0067">ATP-binding</keyword>
<evidence type="ECO:0000313" key="5">
    <source>
        <dbReference type="EMBL" id="KAF2805217.1"/>
    </source>
</evidence>
<dbReference type="EMBL" id="MU003710">
    <property type="protein sequence ID" value="KAF2805217.1"/>
    <property type="molecule type" value="Genomic_DNA"/>
</dbReference>
<evidence type="ECO:0000256" key="1">
    <source>
        <dbReference type="ARBA" id="ARBA00022737"/>
    </source>
</evidence>